<evidence type="ECO:0000256" key="4">
    <source>
        <dbReference type="ARBA" id="ARBA00022679"/>
    </source>
</evidence>
<dbReference type="SMART" id="SM00387">
    <property type="entry name" value="HATPase_c"/>
    <property type="match status" value="1"/>
</dbReference>
<dbReference type="GO" id="GO:0009927">
    <property type="term" value="F:histidine phosphotransfer kinase activity"/>
    <property type="evidence" value="ECO:0007669"/>
    <property type="project" value="TreeGrafter"/>
</dbReference>
<evidence type="ECO:0000259" key="9">
    <source>
        <dbReference type="PROSITE" id="PS50110"/>
    </source>
</evidence>
<dbReference type="InterPro" id="IPR003594">
    <property type="entry name" value="HATPase_dom"/>
</dbReference>
<protein>
    <recommendedName>
        <fullName evidence="2">histidine kinase</fullName>
        <ecNumber evidence="2">2.7.13.3</ecNumber>
    </recommendedName>
</protein>
<reference evidence="10" key="2">
    <citation type="journal article" date="2023" name="IMA Fungus">
        <title>Comparative genomic study of the Penicillium genus elucidates a diverse pangenome and 15 lateral gene transfer events.</title>
        <authorList>
            <person name="Petersen C."/>
            <person name="Sorensen T."/>
            <person name="Nielsen M.R."/>
            <person name="Sondergaard T.E."/>
            <person name="Sorensen J.L."/>
            <person name="Fitzpatrick D.A."/>
            <person name="Frisvad J.C."/>
            <person name="Nielsen K.L."/>
        </authorList>
    </citation>
    <scope>NUCLEOTIDE SEQUENCE</scope>
    <source>
        <strain evidence="10">IBT 30728</strain>
    </source>
</reference>
<comment type="catalytic activity">
    <reaction evidence="1">
        <text>ATP + protein L-histidine = ADP + protein N-phospho-L-histidine.</text>
        <dbReference type="EC" id="2.7.13.3"/>
    </reaction>
</comment>
<keyword evidence="5" id="KW-0418">Kinase</keyword>
<feature type="compositionally biased region" description="Polar residues" evidence="7">
    <location>
        <begin position="501"/>
        <end position="511"/>
    </location>
</feature>
<dbReference type="PROSITE" id="PS50110">
    <property type="entry name" value="RESPONSE_REGULATORY"/>
    <property type="match status" value="1"/>
</dbReference>
<dbReference type="InterPro" id="IPR005467">
    <property type="entry name" value="His_kinase_dom"/>
</dbReference>
<dbReference type="AlphaFoldDB" id="A0A9W9WLL5"/>
<comment type="caution">
    <text evidence="10">The sequence shown here is derived from an EMBL/GenBank/DDBJ whole genome shotgun (WGS) entry which is preliminary data.</text>
</comment>
<evidence type="ECO:0000256" key="7">
    <source>
        <dbReference type="SAM" id="MobiDB-lite"/>
    </source>
</evidence>
<organism evidence="10 11">
    <name type="scientific">Penicillium diatomitis</name>
    <dbReference type="NCBI Taxonomy" id="2819901"/>
    <lineage>
        <taxon>Eukaryota</taxon>
        <taxon>Fungi</taxon>
        <taxon>Dikarya</taxon>
        <taxon>Ascomycota</taxon>
        <taxon>Pezizomycotina</taxon>
        <taxon>Eurotiomycetes</taxon>
        <taxon>Eurotiomycetidae</taxon>
        <taxon>Eurotiales</taxon>
        <taxon>Aspergillaceae</taxon>
        <taxon>Penicillium</taxon>
    </lineage>
</organism>
<dbReference type="PANTHER" id="PTHR43047:SF72">
    <property type="entry name" value="OSMOSENSING HISTIDINE PROTEIN KINASE SLN1"/>
    <property type="match status" value="1"/>
</dbReference>
<dbReference type="InterPro" id="IPR036097">
    <property type="entry name" value="HisK_dim/P_sf"/>
</dbReference>
<dbReference type="PANTHER" id="PTHR43047">
    <property type="entry name" value="TWO-COMPONENT HISTIDINE PROTEIN KINASE"/>
    <property type="match status" value="1"/>
</dbReference>
<dbReference type="RefSeq" id="XP_056786310.1">
    <property type="nucleotide sequence ID" value="XM_056938933.1"/>
</dbReference>
<dbReference type="InterPro" id="IPR001789">
    <property type="entry name" value="Sig_transdc_resp-reg_receiver"/>
</dbReference>
<dbReference type="FunFam" id="1.10.287.130:FF:000023">
    <property type="entry name" value="Sensor histidine kinase/response regulator, putative"/>
    <property type="match status" value="1"/>
</dbReference>
<dbReference type="EC" id="2.7.13.3" evidence="2"/>
<keyword evidence="3 6" id="KW-0597">Phosphoprotein</keyword>
<dbReference type="FunFam" id="3.40.50.2300:FF:000632">
    <property type="entry name" value="Sensor histidine kinase/response regulator, putative"/>
    <property type="match status" value="1"/>
</dbReference>
<evidence type="ECO:0000256" key="1">
    <source>
        <dbReference type="ARBA" id="ARBA00000085"/>
    </source>
</evidence>
<keyword evidence="4" id="KW-0808">Transferase</keyword>
<dbReference type="SMART" id="SM00388">
    <property type="entry name" value="HisKA"/>
    <property type="match status" value="1"/>
</dbReference>
<dbReference type="CDD" id="cd17546">
    <property type="entry name" value="REC_hyHK_CKI1_RcsC-like"/>
    <property type="match status" value="1"/>
</dbReference>
<feature type="compositionally biased region" description="Polar residues" evidence="7">
    <location>
        <begin position="293"/>
        <end position="305"/>
    </location>
</feature>
<dbReference type="SUPFAM" id="SSF52172">
    <property type="entry name" value="CheY-like"/>
    <property type="match status" value="1"/>
</dbReference>
<dbReference type="InterPro" id="IPR003661">
    <property type="entry name" value="HisK_dim/P_dom"/>
</dbReference>
<dbReference type="SMART" id="SM00448">
    <property type="entry name" value="REC"/>
    <property type="match status" value="1"/>
</dbReference>
<dbReference type="Gene3D" id="3.30.565.10">
    <property type="entry name" value="Histidine kinase-like ATPase, C-terminal domain"/>
    <property type="match status" value="1"/>
</dbReference>
<evidence type="ECO:0000256" key="2">
    <source>
        <dbReference type="ARBA" id="ARBA00012438"/>
    </source>
</evidence>
<dbReference type="SUPFAM" id="SSF55874">
    <property type="entry name" value="ATPase domain of HSP90 chaperone/DNA topoisomerase II/histidine kinase"/>
    <property type="match status" value="1"/>
</dbReference>
<evidence type="ECO:0000259" key="8">
    <source>
        <dbReference type="PROSITE" id="PS50109"/>
    </source>
</evidence>
<dbReference type="Proteomes" id="UP001148312">
    <property type="component" value="Unassembled WGS sequence"/>
</dbReference>
<evidence type="ECO:0000256" key="6">
    <source>
        <dbReference type="PROSITE-ProRule" id="PRU00169"/>
    </source>
</evidence>
<reference evidence="10" key="1">
    <citation type="submission" date="2022-12" db="EMBL/GenBank/DDBJ databases">
        <authorList>
            <person name="Petersen C."/>
        </authorList>
    </citation>
    <scope>NUCLEOTIDE SEQUENCE</scope>
    <source>
        <strain evidence="10">IBT 30728</strain>
    </source>
</reference>
<evidence type="ECO:0000313" key="10">
    <source>
        <dbReference type="EMBL" id="KAJ5469720.1"/>
    </source>
</evidence>
<dbReference type="PRINTS" id="PR00344">
    <property type="entry name" value="BCTRLSENSOR"/>
</dbReference>
<dbReference type="GO" id="GO:0005886">
    <property type="term" value="C:plasma membrane"/>
    <property type="evidence" value="ECO:0007669"/>
    <property type="project" value="TreeGrafter"/>
</dbReference>
<evidence type="ECO:0000256" key="5">
    <source>
        <dbReference type="ARBA" id="ARBA00022777"/>
    </source>
</evidence>
<dbReference type="Pfam" id="PF00512">
    <property type="entry name" value="HisKA"/>
    <property type="match status" value="1"/>
</dbReference>
<dbReference type="Gene3D" id="1.10.287.130">
    <property type="match status" value="1"/>
</dbReference>
<feature type="region of interest" description="Disordered" evidence="7">
    <location>
        <begin position="44"/>
        <end position="74"/>
    </location>
</feature>
<dbReference type="Pfam" id="PF02518">
    <property type="entry name" value="HATPase_c"/>
    <property type="match status" value="1"/>
</dbReference>
<dbReference type="SUPFAM" id="SSF55781">
    <property type="entry name" value="GAF domain-like"/>
    <property type="match status" value="1"/>
</dbReference>
<proteinExistence type="predicted"/>
<dbReference type="InterPro" id="IPR004358">
    <property type="entry name" value="Sig_transdc_His_kin-like_C"/>
</dbReference>
<dbReference type="InterPro" id="IPR011006">
    <property type="entry name" value="CheY-like_superfamily"/>
</dbReference>
<dbReference type="GeneID" id="81629183"/>
<evidence type="ECO:0000313" key="11">
    <source>
        <dbReference type="Proteomes" id="UP001148312"/>
    </source>
</evidence>
<feature type="modified residue" description="4-aspartylphosphate" evidence="6">
    <location>
        <position position="1185"/>
    </location>
</feature>
<name>A0A9W9WLL5_9EURO</name>
<dbReference type="CDD" id="cd00082">
    <property type="entry name" value="HisKA"/>
    <property type="match status" value="1"/>
</dbReference>
<dbReference type="EMBL" id="JAPWDQ010000015">
    <property type="protein sequence ID" value="KAJ5469720.1"/>
    <property type="molecule type" value="Genomic_DNA"/>
</dbReference>
<dbReference type="SUPFAM" id="SSF47384">
    <property type="entry name" value="Homodimeric domain of signal transducing histidine kinase"/>
    <property type="match status" value="1"/>
</dbReference>
<feature type="domain" description="Response regulatory" evidence="9">
    <location>
        <begin position="1133"/>
        <end position="1256"/>
    </location>
</feature>
<dbReference type="GO" id="GO:0000155">
    <property type="term" value="F:phosphorelay sensor kinase activity"/>
    <property type="evidence" value="ECO:0007669"/>
    <property type="project" value="InterPro"/>
</dbReference>
<keyword evidence="11" id="KW-1185">Reference proteome</keyword>
<dbReference type="InterPro" id="IPR036890">
    <property type="entry name" value="HATPase_C_sf"/>
</dbReference>
<feature type="domain" description="Histidine kinase" evidence="8">
    <location>
        <begin position="612"/>
        <end position="885"/>
    </location>
</feature>
<feature type="region of interest" description="Disordered" evidence="7">
    <location>
        <begin position="495"/>
        <end position="524"/>
    </location>
</feature>
<feature type="region of interest" description="Disordered" evidence="7">
    <location>
        <begin position="277"/>
        <end position="379"/>
    </location>
</feature>
<dbReference type="Pfam" id="PF00072">
    <property type="entry name" value="Response_reg"/>
    <property type="match status" value="1"/>
</dbReference>
<dbReference type="PROSITE" id="PS50109">
    <property type="entry name" value="HIS_KIN"/>
    <property type="match status" value="1"/>
</dbReference>
<evidence type="ECO:0000256" key="3">
    <source>
        <dbReference type="ARBA" id="ARBA00022553"/>
    </source>
</evidence>
<sequence length="1268" mass="137971">MESSRMQQSLEHSADRNVRELYRYYQPAGATTLIPSWLRLGEDVPSASSTGHTSTPSIGDGSSRGGGSAASTPSTTIGPEALVLGATNNTLTSFAQLAALRLNVERACIAVLVRDRQYILAEATQSVSLNDKNVSDEKEFTWAESASAHKAWSICQDTAALPPSDREYSNYEVLEVTDMAEHDRYSDLSFVAKDPHFRFFAGTPLTTDNRINLGCLFVLDPQPRTYLTPLEKETLGSLSVLVMDYLKVCRQASEGRRAARLSRGLSFFVEGSSSFVDSVDPSRADSCPPHSVTPASTNNRVSMSGGSRGSHNSDRPSQDVSHSPPNDRSLSSDARSLNSDASGVSYSKDNAATSGTGSSLPEWLTSSSRNRLPPDDSHGNSWCFRRAANLLRESLDLDNDGGVIFYEATNNAFIDGDGGSAASGASDCSGSDAGGPATILSMSTNEDPFAPRAGSDVTSPAANLDRSFLGMLLRRYPRGKLWSFHRDGIISASDDDDLTALNGSNTPNSRSPPGAPPADISKPLGKRKRAAENSWLNQYFPRATQILFIPLWNAVSSQWFAGCFCYTTVESQVFSSSVELSSAFGFGSSVMAEYSRVESLIADRQKGDFIGSISHELRSPLHGILAAAEFLNGTNLNEFQDSLLETVNACGRTLLDTMNQVLDFSKVVSLERTWRSLKRRKESPLDFKGTDKLATHLDSYVDTDISILVEEVVEGICLGHAYGSGSPASADLPVLLSHNHARHAGPRNNVVVSLDIAHKDWIYRTQPGALRRIIMNVFGNAMKYTEEGQVTLTLESVSHSEGRTRRQGLEDMVNLTVSDTGRGISEEFLRGKLYTPFAQEDSLAVGTGLGLSIVKSLVKALNGHIRIRSRVGEGTVVRVTLPLARPVGEESPPVDSHNYNAQQRDIRTQTLMLREGYQGRRAAIWGLHPDGLAHDETWSGIAKYLMEWFAIEVVAWPCSLPLDILLIRESDLDELRNVQLSTTLPSLLVLCSKPVDYSKSQSDWLPLASSVDILRRPCGPHKLARCVLKCLQNCRSAVVTPSSVLKDPMESMDLAIRPLPLSPMPSAPATPFPIEDSFSSLEAQKTFGNGPACDASPPRDGPSVISAPPELVAAAPLPKPFVEGTIELKRPTQVLVVDDNRINLNLMVTFMKKRHLSELVSAENGKLAVEAVEQMSNGFDIIFMDMSMPVMNGFEATRAIRALERESDGRKPAIIIALTGLSSSRDESEALSSGVDFFLTKPVSFREVSRLMDEWEKDGLASEKKRQG</sequence>
<gene>
    <name evidence="10" type="ORF">N7539_009338</name>
</gene>
<feature type="compositionally biased region" description="Polar residues" evidence="7">
    <location>
        <begin position="46"/>
        <end position="55"/>
    </location>
</feature>
<accession>A0A9W9WLL5</accession>
<feature type="compositionally biased region" description="Polar residues" evidence="7">
    <location>
        <begin position="318"/>
        <end position="370"/>
    </location>
</feature>
<dbReference type="Gene3D" id="3.40.50.2300">
    <property type="match status" value="1"/>
</dbReference>